<dbReference type="GeneID" id="83206869"/>
<protein>
    <submittedName>
        <fullName evidence="1">Uncharacterized protein</fullName>
    </submittedName>
</protein>
<organism evidence="1 2">
    <name type="scientific">Penicillium chermesinum</name>
    <dbReference type="NCBI Taxonomy" id="63820"/>
    <lineage>
        <taxon>Eukaryota</taxon>
        <taxon>Fungi</taxon>
        <taxon>Dikarya</taxon>
        <taxon>Ascomycota</taxon>
        <taxon>Pezizomycotina</taxon>
        <taxon>Eurotiomycetes</taxon>
        <taxon>Eurotiomycetidae</taxon>
        <taxon>Eurotiales</taxon>
        <taxon>Aspergillaceae</taxon>
        <taxon>Penicillium</taxon>
    </lineage>
</organism>
<comment type="caution">
    <text evidence="1">The sequence shown here is derived from an EMBL/GenBank/DDBJ whole genome shotgun (WGS) entry which is preliminary data.</text>
</comment>
<reference evidence="1" key="1">
    <citation type="submission" date="2022-11" db="EMBL/GenBank/DDBJ databases">
        <authorList>
            <person name="Petersen C."/>
        </authorList>
    </citation>
    <scope>NUCLEOTIDE SEQUENCE</scope>
    <source>
        <strain evidence="1">IBT 19713</strain>
    </source>
</reference>
<name>A0A9W9TC31_9EURO</name>
<dbReference type="EMBL" id="JAPQKS010000008">
    <property type="protein sequence ID" value="KAJ5217262.1"/>
    <property type="molecule type" value="Genomic_DNA"/>
</dbReference>
<evidence type="ECO:0000313" key="1">
    <source>
        <dbReference type="EMBL" id="KAJ5217262.1"/>
    </source>
</evidence>
<reference evidence="1" key="2">
    <citation type="journal article" date="2023" name="IMA Fungus">
        <title>Comparative genomic study of the Penicillium genus elucidates a diverse pangenome and 15 lateral gene transfer events.</title>
        <authorList>
            <person name="Petersen C."/>
            <person name="Sorensen T."/>
            <person name="Nielsen M.R."/>
            <person name="Sondergaard T.E."/>
            <person name="Sorensen J.L."/>
            <person name="Fitzpatrick D.A."/>
            <person name="Frisvad J.C."/>
            <person name="Nielsen K.L."/>
        </authorList>
    </citation>
    <scope>NUCLEOTIDE SEQUENCE</scope>
    <source>
        <strain evidence="1">IBT 19713</strain>
    </source>
</reference>
<sequence length="71" mass="8038">MWMMQVADVPRNAPFSIDEGSQNVIKYRKAPKRRDRLPLFLNDSQLVTAPCSTPAAYDIQDGKVNMGRQEA</sequence>
<evidence type="ECO:0000313" key="2">
    <source>
        <dbReference type="Proteomes" id="UP001150941"/>
    </source>
</evidence>
<proteinExistence type="predicted"/>
<dbReference type="AlphaFoldDB" id="A0A9W9TC31"/>
<dbReference type="Proteomes" id="UP001150941">
    <property type="component" value="Unassembled WGS sequence"/>
</dbReference>
<dbReference type="RefSeq" id="XP_058326133.1">
    <property type="nucleotide sequence ID" value="XM_058479565.1"/>
</dbReference>
<accession>A0A9W9TC31</accession>
<keyword evidence="2" id="KW-1185">Reference proteome</keyword>
<gene>
    <name evidence="1" type="ORF">N7468_010270</name>
</gene>